<dbReference type="SMART" id="SM00062">
    <property type="entry name" value="PBPb"/>
    <property type="match status" value="1"/>
</dbReference>
<evidence type="ECO:0000259" key="14">
    <source>
        <dbReference type="PROSITE" id="PS50928"/>
    </source>
</evidence>
<dbReference type="OrthoDB" id="92598at2"/>
<dbReference type="PANTHER" id="PTHR30614:SF20">
    <property type="entry name" value="GLUTAMINE TRANSPORT SYSTEM PERMEASE PROTEIN GLNP"/>
    <property type="match status" value="1"/>
</dbReference>
<dbReference type="EMBL" id="VIFM01000018">
    <property type="protein sequence ID" value="TQF16748.1"/>
    <property type="molecule type" value="Genomic_DNA"/>
</dbReference>
<dbReference type="CDD" id="cd06261">
    <property type="entry name" value="TM_PBP2"/>
    <property type="match status" value="1"/>
</dbReference>
<dbReference type="InterPro" id="IPR001320">
    <property type="entry name" value="Iontro_rcpt_C"/>
</dbReference>
<dbReference type="InterPro" id="IPR000515">
    <property type="entry name" value="MetI-like"/>
</dbReference>
<feature type="transmembrane region" description="Helical" evidence="13">
    <location>
        <begin position="464"/>
        <end position="484"/>
    </location>
</feature>
<dbReference type="PANTHER" id="PTHR30614">
    <property type="entry name" value="MEMBRANE COMPONENT OF AMINO ACID ABC TRANSPORTER"/>
    <property type="match status" value="1"/>
</dbReference>
<dbReference type="NCBIfam" id="TIGR01726">
    <property type="entry name" value="HEQRo_perm_3TM"/>
    <property type="match status" value="1"/>
</dbReference>
<accession>A0A540X686</accession>
<organism evidence="15 16">
    <name type="scientific">Myxococcus llanfairpwllgwyngyllgogerychwyrndrobwllllantysiliogogogochensis</name>
    <dbReference type="NCBI Taxonomy" id="2590453"/>
    <lineage>
        <taxon>Bacteria</taxon>
        <taxon>Pseudomonadati</taxon>
        <taxon>Myxococcota</taxon>
        <taxon>Myxococcia</taxon>
        <taxon>Myxococcales</taxon>
        <taxon>Cystobacterineae</taxon>
        <taxon>Myxococcaceae</taxon>
        <taxon>Myxococcus</taxon>
    </lineage>
</organism>
<dbReference type="SUPFAM" id="SSF161098">
    <property type="entry name" value="MetI-like"/>
    <property type="match status" value="1"/>
</dbReference>
<dbReference type="InterPro" id="IPR035906">
    <property type="entry name" value="MetI-like_sf"/>
</dbReference>
<evidence type="ECO:0000256" key="7">
    <source>
        <dbReference type="ARBA" id="ARBA00022475"/>
    </source>
</evidence>
<evidence type="ECO:0000256" key="10">
    <source>
        <dbReference type="ARBA" id="ARBA00022970"/>
    </source>
</evidence>
<dbReference type="Gene3D" id="1.10.3720.10">
    <property type="entry name" value="MetI-like"/>
    <property type="match status" value="1"/>
</dbReference>
<name>A0A540X686_9BACT</name>
<protein>
    <recommendedName>
        <fullName evidence="5">Putative glutamine transport system permease protein GlnP</fullName>
    </recommendedName>
</protein>
<evidence type="ECO:0000256" key="4">
    <source>
        <dbReference type="ARBA" id="ARBA00010333"/>
    </source>
</evidence>
<keyword evidence="8 13" id="KW-0812">Transmembrane</keyword>
<reference evidence="15 16" key="1">
    <citation type="submission" date="2019-06" db="EMBL/GenBank/DDBJ databases">
        <authorList>
            <person name="Livingstone P."/>
            <person name="Whitworth D."/>
        </authorList>
    </citation>
    <scope>NUCLEOTIDE SEQUENCE [LARGE SCALE GENOMIC DNA]</scope>
    <source>
        <strain evidence="15 16">AM401</strain>
    </source>
</reference>
<dbReference type="GO" id="GO:0006865">
    <property type="term" value="P:amino acid transport"/>
    <property type="evidence" value="ECO:0007669"/>
    <property type="project" value="UniProtKB-KW"/>
</dbReference>
<feature type="transmembrane region" description="Helical" evidence="13">
    <location>
        <begin position="327"/>
        <end position="354"/>
    </location>
</feature>
<evidence type="ECO:0000256" key="6">
    <source>
        <dbReference type="ARBA" id="ARBA00022448"/>
    </source>
</evidence>
<dbReference type="PROSITE" id="PS01039">
    <property type="entry name" value="SBP_BACTERIAL_3"/>
    <property type="match status" value="1"/>
</dbReference>
<keyword evidence="10" id="KW-0029">Amino-acid transport</keyword>
<dbReference type="Pfam" id="PF00528">
    <property type="entry name" value="BPD_transp_1"/>
    <property type="match status" value="1"/>
</dbReference>
<keyword evidence="16" id="KW-1185">Reference proteome</keyword>
<dbReference type="Proteomes" id="UP000315369">
    <property type="component" value="Unassembled WGS sequence"/>
</dbReference>
<evidence type="ECO:0000256" key="13">
    <source>
        <dbReference type="RuleBase" id="RU363032"/>
    </source>
</evidence>
<evidence type="ECO:0000256" key="11">
    <source>
        <dbReference type="ARBA" id="ARBA00022989"/>
    </source>
</evidence>
<dbReference type="InterPro" id="IPR018313">
    <property type="entry name" value="SBP_3_CS"/>
</dbReference>
<feature type="transmembrane region" description="Helical" evidence="13">
    <location>
        <begin position="295"/>
        <end position="318"/>
    </location>
</feature>
<dbReference type="CDD" id="cd13624">
    <property type="entry name" value="PBP2_Arg_Lys_His"/>
    <property type="match status" value="1"/>
</dbReference>
<evidence type="ECO:0000313" key="15">
    <source>
        <dbReference type="EMBL" id="TQF16748.1"/>
    </source>
</evidence>
<gene>
    <name evidence="15" type="ORF">FJV41_06930</name>
</gene>
<comment type="caution">
    <text evidence="15">The sequence shown here is derived from an EMBL/GenBank/DDBJ whole genome shotgun (WGS) entry which is preliminary data.</text>
</comment>
<evidence type="ECO:0000256" key="8">
    <source>
        <dbReference type="ARBA" id="ARBA00022692"/>
    </source>
</evidence>
<proteinExistence type="inferred from homology"/>
<evidence type="ECO:0000256" key="1">
    <source>
        <dbReference type="ARBA" id="ARBA00003159"/>
    </source>
</evidence>
<dbReference type="GO" id="GO:0015276">
    <property type="term" value="F:ligand-gated monoatomic ion channel activity"/>
    <property type="evidence" value="ECO:0007669"/>
    <property type="project" value="InterPro"/>
</dbReference>
<keyword evidence="12 13" id="KW-0472">Membrane</keyword>
<comment type="similarity">
    <text evidence="4">Belongs to the bacterial solute-binding protein 3 family.</text>
</comment>
<evidence type="ECO:0000256" key="3">
    <source>
        <dbReference type="ARBA" id="ARBA00010072"/>
    </source>
</evidence>
<comment type="function">
    <text evidence="1">Part of the binding-protein-dependent transport system for glutamine; probably responsible for the translocation of the substrate across the membrane.</text>
</comment>
<feature type="domain" description="ABC transmembrane type-1" evidence="14">
    <location>
        <begin position="291"/>
        <end position="484"/>
    </location>
</feature>
<dbReference type="SMART" id="SM00079">
    <property type="entry name" value="PBPe"/>
    <property type="match status" value="1"/>
</dbReference>
<comment type="subcellular location">
    <subcellularLocation>
        <location evidence="2">Cell inner membrane</location>
        <topology evidence="2">Multi-pass membrane protein</topology>
    </subcellularLocation>
    <subcellularLocation>
        <location evidence="13">Cell membrane</location>
        <topology evidence="13">Multi-pass membrane protein</topology>
    </subcellularLocation>
</comment>
<evidence type="ECO:0000256" key="9">
    <source>
        <dbReference type="ARBA" id="ARBA00022729"/>
    </source>
</evidence>
<dbReference type="FunFam" id="1.10.3720.10:FF:000033">
    <property type="entry name" value="Polar amino acid ABC transporter permease"/>
    <property type="match status" value="1"/>
</dbReference>
<dbReference type="InterPro" id="IPR043429">
    <property type="entry name" value="ArtM/GltK/GlnP/TcyL/YhdX-like"/>
</dbReference>
<keyword evidence="9" id="KW-0732">Signal</keyword>
<evidence type="ECO:0000313" key="16">
    <source>
        <dbReference type="Proteomes" id="UP000315369"/>
    </source>
</evidence>
<evidence type="ECO:0000256" key="2">
    <source>
        <dbReference type="ARBA" id="ARBA00004429"/>
    </source>
</evidence>
<dbReference type="InterPro" id="IPR001638">
    <property type="entry name" value="Solute-binding_3/MltF_N"/>
</dbReference>
<keyword evidence="11 13" id="KW-1133">Transmembrane helix</keyword>
<sequence length="495" mass="52899">MGAVRSMSRRRLSCRQAHTPGLALLCLVWGVLVLLGCGRGEAPGSRGDWKGRTLRIGTDATYPPFESVKDGELVGFDIELGALIAEELGAKVAWTNTSFDGVFPALMAGKFDLVISAVTITPERQQRLGFSAPYYTAGQLVVAREADTAVTGIESLRGKTAGIQINTSASLVLEKFPDIEVRQYPSIDLALQDLRNGNLAGAVGDGPTLRYFLAHGFQGLRAAGGMLTEEHYGIAMRPDDPALREAVNAALQRLRDSGKFAALEERYFGEAAQKAQATPQAVPWGKVTWRLAQGLGLTLGLTVLALISGLPLGLAVALGRRVRFRPLAWLCAAYVEGLRGTPLLVQIIFIYYALPQLLGVDLAPMLAAVLALTLNSAAYVAEIFRAGIASVDAGQEEAARALGMGRAQVMRYVILPQAVRNVLPPLTNEGIALLKDSSLVSIIGMAELTRAGQELASQLAAPLAVWPLVALFYLLATLPLTRLASALEKRLHRQG</sequence>
<dbReference type="SUPFAM" id="SSF53850">
    <property type="entry name" value="Periplasmic binding protein-like II"/>
    <property type="match status" value="1"/>
</dbReference>
<evidence type="ECO:0000256" key="5">
    <source>
        <dbReference type="ARBA" id="ARBA00016506"/>
    </source>
</evidence>
<keyword evidence="7" id="KW-1003">Cell membrane</keyword>
<keyword evidence="6 13" id="KW-0813">Transport</keyword>
<dbReference type="GO" id="GO:0043190">
    <property type="term" value="C:ATP-binding cassette (ABC) transporter complex"/>
    <property type="evidence" value="ECO:0007669"/>
    <property type="project" value="InterPro"/>
</dbReference>
<dbReference type="Pfam" id="PF00497">
    <property type="entry name" value="SBP_bac_3"/>
    <property type="match status" value="1"/>
</dbReference>
<dbReference type="PROSITE" id="PS50928">
    <property type="entry name" value="ABC_TM1"/>
    <property type="match status" value="1"/>
</dbReference>
<dbReference type="InterPro" id="IPR010065">
    <property type="entry name" value="AA_ABC_transptr_permease_3TM"/>
</dbReference>
<dbReference type="Gene3D" id="3.40.190.10">
    <property type="entry name" value="Periplasmic binding protein-like II"/>
    <property type="match status" value="2"/>
</dbReference>
<dbReference type="AlphaFoldDB" id="A0A540X686"/>
<evidence type="ECO:0000256" key="12">
    <source>
        <dbReference type="ARBA" id="ARBA00023136"/>
    </source>
</evidence>
<comment type="similarity">
    <text evidence="3">Belongs to the binding-protein-dependent transport system permease family. HisMQ subfamily.</text>
</comment>